<dbReference type="EMBL" id="VCJR02000003">
    <property type="protein sequence ID" value="NHK29169.1"/>
    <property type="molecule type" value="Genomic_DNA"/>
</dbReference>
<dbReference type="Proteomes" id="UP000818603">
    <property type="component" value="Unassembled WGS sequence"/>
</dbReference>
<proteinExistence type="predicted"/>
<dbReference type="RefSeq" id="WP_166426566.1">
    <property type="nucleotide sequence ID" value="NZ_BMGZ01000003.1"/>
</dbReference>
<organism evidence="2 4">
    <name type="scientific">Aquisalinus luteolus</name>
    <dbReference type="NCBI Taxonomy" id="1566827"/>
    <lineage>
        <taxon>Bacteria</taxon>
        <taxon>Pseudomonadati</taxon>
        <taxon>Pseudomonadota</taxon>
        <taxon>Alphaproteobacteria</taxon>
        <taxon>Parvularculales</taxon>
        <taxon>Parvularculaceae</taxon>
        <taxon>Aquisalinus</taxon>
    </lineage>
</organism>
<reference evidence="2" key="3">
    <citation type="submission" date="2020-09" db="EMBL/GenBank/DDBJ databases">
        <authorList>
            <person name="Sun Q."/>
            <person name="Zhou Y."/>
        </authorList>
    </citation>
    <scope>NUCLEOTIDE SEQUENCE</scope>
    <source>
        <strain evidence="2">CGMCC 1.14984</strain>
    </source>
</reference>
<name>A0A8J3A3E1_9PROT</name>
<dbReference type="AlphaFoldDB" id="A0A8J3A3E1"/>
<evidence type="ECO:0000313" key="2">
    <source>
        <dbReference type="EMBL" id="GGI00095.1"/>
    </source>
</evidence>
<accession>A0A8J3A3E1</accession>
<comment type="caution">
    <text evidence="2">The sequence shown here is derived from an EMBL/GenBank/DDBJ whole genome shotgun (WGS) entry which is preliminary data.</text>
</comment>
<reference evidence="2" key="1">
    <citation type="journal article" date="2014" name="Int. J. Syst. Evol. Microbiol.">
        <title>Complete genome sequence of Corynebacterium casei LMG S-19264T (=DSM 44701T), isolated from a smear-ripened cheese.</title>
        <authorList>
            <consortium name="US DOE Joint Genome Institute (JGI-PGF)"/>
            <person name="Walter F."/>
            <person name="Albersmeier A."/>
            <person name="Kalinowski J."/>
            <person name="Ruckert C."/>
        </authorList>
    </citation>
    <scope>NUCLEOTIDE SEQUENCE</scope>
    <source>
        <strain evidence="2">CGMCC 1.14984</strain>
    </source>
</reference>
<evidence type="ECO:0000313" key="5">
    <source>
        <dbReference type="Proteomes" id="UP000818603"/>
    </source>
</evidence>
<feature type="region of interest" description="Disordered" evidence="1">
    <location>
        <begin position="55"/>
        <end position="78"/>
    </location>
</feature>
<dbReference type="EMBL" id="BMGZ01000003">
    <property type="protein sequence ID" value="GGI00095.1"/>
    <property type="molecule type" value="Genomic_DNA"/>
</dbReference>
<dbReference type="Proteomes" id="UP000621856">
    <property type="component" value="Unassembled WGS sequence"/>
</dbReference>
<dbReference type="InterPro" id="IPR011681">
    <property type="entry name" value="GcrA"/>
</dbReference>
<dbReference type="Pfam" id="PF07750">
    <property type="entry name" value="GcrA"/>
    <property type="match status" value="1"/>
</dbReference>
<keyword evidence="5" id="KW-1185">Reference proteome</keyword>
<evidence type="ECO:0000256" key="1">
    <source>
        <dbReference type="SAM" id="MobiDB-lite"/>
    </source>
</evidence>
<sequence>MSWGQEETDEICRLWNAGESAGQIAMKLKGKSRNAVIGKLVRLYAADDERIIRPIGGAGRGHGAPSGPKTVEAQKRQDQNDLYLMQCRKQTYPDMPYKYHEIEQQTGMRNASARLAAIMNDYQRSEKS</sequence>
<evidence type="ECO:0000313" key="3">
    <source>
        <dbReference type="EMBL" id="NHK29169.1"/>
    </source>
</evidence>
<protein>
    <submittedName>
        <fullName evidence="2">Uncharacterized protein</fullName>
    </submittedName>
</protein>
<evidence type="ECO:0000313" key="4">
    <source>
        <dbReference type="Proteomes" id="UP000621856"/>
    </source>
</evidence>
<gene>
    <name evidence="3" type="ORF">FF098_014710</name>
    <name evidence="2" type="ORF">GCM10011355_27580</name>
</gene>
<reference evidence="3 5" key="2">
    <citation type="submission" date="2020-02" db="EMBL/GenBank/DDBJ databases">
        <title>Genome sequence of Parvularcula flava strain NH6-79.</title>
        <authorList>
            <person name="Abdul Karim M.H."/>
            <person name="Lam M.Q."/>
            <person name="Chen S.J."/>
            <person name="Yahya A."/>
            <person name="Shahir S."/>
            <person name="Shamsir M.S."/>
            <person name="Chong C.S."/>
        </authorList>
    </citation>
    <scope>NUCLEOTIDE SEQUENCE [LARGE SCALE GENOMIC DNA]</scope>
    <source>
        <strain evidence="3 5">NH6-79</strain>
    </source>
</reference>